<dbReference type="AlphaFoldDB" id="A0A2V4V527"/>
<evidence type="ECO:0000313" key="1">
    <source>
        <dbReference type="EMBL" id="PYE47393.1"/>
    </source>
</evidence>
<dbReference type="Proteomes" id="UP000247790">
    <property type="component" value="Unassembled WGS sequence"/>
</dbReference>
<name>A0A2V4V527_PAEBA</name>
<protein>
    <submittedName>
        <fullName evidence="1">Uncharacterized protein</fullName>
    </submittedName>
</protein>
<evidence type="ECO:0000313" key="2">
    <source>
        <dbReference type="Proteomes" id="UP000247790"/>
    </source>
</evidence>
<gene>
    <name evidence="1" type="ORF">DFQ00_114135</name>
</gene>
<comment type="caution">
    <text evidence="1">The sequence shown here is derived from an EMBL/GenBank/DDBJ whole genome shotgun (WGS) entry which is preliminary data.</text>
</comment>
<organism evidence="1 2">
    <name type="scientific">Paenibacillus barcinonensis</name>
    <dbReference type="NCBI Taxonomy" id="198119"/>
    <lineage>
        <taxon>Bacteria</taxon>
        <taxon>Bacillati</taxon>
        <taxon>Bacillota</taxon>
        <taxon>Bacilli</taxon>
        <taxon>Bacillales</taxon>
        <taxon>Paenibacillaceae</taxon>
        <taxon>Paenibacillus</taxon>
    </lineage>
</organism>
<dbReference type="EMBL" id="QJSW01000014">
    <property type="protein sequence ID" value="PYE47393.1"/>
    <property type="molecule type" value="Genomic_DNA"/>
</dbReference>
<reference evidence="1 2" key="1">
    <citation type="submission" date="2018-06" db="EMBL/GenBank/DDBJ databases">
        <title>Genomic Encyclopedia of Type Strains, Phase III (KMG-III): the genomes of soil and plant-associated and newly described type strains.</title>
        <authorList>
            <person name="Whitman W."/>
        </authorList>
    </citation>
    <scope>NUCLEOTIDE SEQUENCE [LARGE SCALE GENOMIC DNA]</scope>
    <source>
        <strain evidence="1 2">CECT 7022</strain>
    </source>
</reference>
<sequence length="78" mass="8681">MIVGYMLGLLAYGPYASGADNGVMSSKQTEEHSVQYMLERLESGVTLKELAAQNPAFLPISRFYRLDRQADQLRVGVQ</sequence>
<proteinExistence type="predicted"/>
<accession>A0A2V4V527</accession>
<dbReference type="RefSeq" id="WP_244213929.1">
    <property type="nucleotide sequence ID" value="NZ_CP054614.1"/>
</dbReference>